<gene>
    <name evidence="1" type="ORF">X975_03477</name>
</gene>
<sequence>MSSIVQSMAPKAILSNISRKLYQDSTDVALDLYKSTLHAGGQITFGVSKNSITFSCDPNLLVALQV</sequence>
<reference evidence="1 2" key="1">
    <citation type="submission" date="2013-11" db="EMBL/GenBank/DDBJ databases">
        <title>Genome sequencing of Stegodyphus mimosarum.</title>
        <authorList>
            <person name="Bechsgaard J."/>
        </authorList>
    </citation>
    <scope>NUCLEOTIDE SEQUENCE [LARGE SCALE GENOMIC DNA]</scope>
</reference>
<evidence type="ECO:0000313" key="2">
    <source>
        <dbReference type="Proteomes" id="UP000054359"/>
    </source>
</evidence>
<dbReference type="Proteomes" id="UP000054359">
    <property type="component" value="Unassembled WGS sequence"/>
</dbReference>
<keyword evidence="2" id="KW-1185">Reference proteome</keyword>
<proteinExistence type="predicted"/>
<organism evidence="1 2">
    <name type="scientific">Stegodyphus mimosarum</name>
    <name type="common">African social velvet spider</name>
    <dbReference type="NCBI Taxonomy" id="407821"/>
    <lineage>
        <taxon>Eukaryota</taxon>
        <taxon>Metazoa</taxon>
        <taxon>Ecdysozoa</taxon>
        <taxon>Arthropoda</taxon>
        <taxon>Chelicerata</taxon>
        <taxon>Arachnida</taxon>
        <taxon>Araneae</taxon>
        <taxon>Araneomorphae</taxon>
        <taxon>Entelegynae</taxon>
        <taxon>Eresoidea</taxon>
        <taxon>Eresidae</taxon>
        <taxon>Stegodyphus</taxon>
    </lineage>
</organism>
<accession>A0A087UD70</accession>
<protein>
    <submittedName>
        <fullName evidence="1">Uncharacterized protein</fullName>
    </submittedName>
</protein>
<evidence type="ECO:0000313" key="1">
    <source>
        <dbReference type="EMBL" id="KFM75309.1"/>
    </source>
</evidence>
<name>A0A087UD70_STEMI</name>
<feature type="non-terminal residue" evidence="1">
    <location>
        <position position="66"/>
    </location>
</feature>
<dbReference type="AlphaFoldDB" id="A0A087UD70"/>
<dbReference type="EMBL" id="KK119293">
    <property type="protein sequence ID" value="KFM75309.1"/>
    <property type="molecule type" value="Genomic_DNA"/>
</dbReference>